<keyword evidence="1" id="KW-0004">4Fe-4S</keyword>
<dbReference type="Pfam" id="PF02754">
    <property type="entry name" value="CCG"/>
    <property type="match status" value="1"/>
</dbReference>
<reference evidence="7" key="1">
    <citation type="submission" date="2018-05" db="EMBL/GenBank/DDBJ databases">
        <authorList>
            <person name="Lanie J.A."/>
            <person name="Ng W.-L."/>
            <person name="Kazmierczak K.M."/>
            <person name="Andrzejewski T.M."/>
            <person name="Davidsen T.M."/>
            <person name="Wayne K.J."/>
            <person name="Tettelin H."/>
            <person name="Glass J.I."/>
            <person name="Rusch D."/>
            <person name="Podicherti R."/>
            <person name="Tsui H.-C.T."/>
            <person name="Winkler M.E."/>
        </authorList>
    </citation>
    <scope>NUCLEOTIDE SEQUENCE</scope>
</reference>
<evidence type="ECO:0000256" key="3">
    <source>
        <dbReference type="ARBA" id="ARBA00022737"/>
    </source>
</evidence>
<keyword evidence="2" id="KW-0479">Metal-binding</keyword>
<dbReference type="EMBL" id="UINC01106215">
    <property type="protein sequence ID" value="SVC70725.1"/>
    <property type="molecule type" value="Genomic_DNA"/>
</dbReference>
<feature type="domain" description="Cysteine-rich" evidence="6">
    <location>
        <begin position="66"/>
        <end position="147"/>
    </location>
</feature>
<accession>A0A382PDP2</accession>
<keyword evidence="5" id="KW-0411">Iron-sulfur</keyword>
<name>A0A382PDP2_9ZZZZ</name>
<gene>
    <name evidence="7" type="ORF">METZ01_LOCUS323579</name>
</gene>
<organism evidence="7">
    <name type="scientific">marine metagenome</name>
    <dbReference type="NCBI Taxonomy" id="408172"/>
    <lineage>
        <taxon>unclassified sequences</taxon>
        <taxon>metagenomes</taxon>
        <taxon>ecological metagenomes</taxon>
    </lineage>
</organism>
<evidence type="ECO:0000256" key="1">
    <source>
        <dbReference type="ARBA" id="ARBA00022485"/>
    </source>
</evidence>
<dbReference type="PANTHER" id="PTHR32479:SF19">
    <property type="entry name" value="ANAEROBIC GLYCEROL-3-PHOSPHATE DEHYDROGENASE SUBUNIT C"/>
    <property type="match status" value="1"/>
</dbReference>
<dbReference type="GO" id="GO:0051539">
    <property type="term" value="F:4 iron, 4 sulfur cluster binding"/>
    <property type="evidence" value="ECO:0007669"/>
    <property type="project" value="UniProtKB-KW"/>
</dbReference>
<sequence length="172" mass="19567">VEDDWDIIAPIPSCVLMFKKELPLLFAEDNDVQKVKNAFYDPFEFLMALKKNGKLNTDFTESLGEIAYHIPCHQRVQNIGPKTKEVLGLIPNTNISVIERCSGHDGTYAVKTEYHETSMKICRPIINKIEQSKIDHYISDCPMAGHQIDKGVENIKIRSESPFTLLRKAYGI</sequence>
<evidence type="ECO:0000313" key="7">
    <source>
        <dbReference type="EMBL" id="SVC70725.1"/>
    </source>
</evidence>
<dbReference type="PANTHER" id="PTHR32479">
    <property type="entry name" value="GLYCOLATE OXIDASE IRON-SULFUR SUBUNIT"/>
    <property type="match status" value="1"/>
</dbReference>
<proteinExistence type="predicted"/>
<keyword evidence="3" id="KW-0677">Repeat</keyword>
<evidence type="ECO:0000259" key="6">
    <source>
        <dbReference type="Pfam" id="PF02754"/>
    </source>
</evidence>
<dbReference type="InterPro" id="IPR004017">
    <property type="entry name" value="Cys_rich_dom"/>
</dbReference>
<dbReference type="GO" id="GO:0046872">
    <property type="term" value="F:metal ion binding"/>
    <property type="evidence" value="ECO:0007669"/>
    <property type="project" value="UniProtKB-KW"/>
</dbReference>
<evidence type="ECO:0000256" key="2">
    <source>
        <dbReference type="ARBA" id="ARBA00022723"/>
    </source>
</evidence>
<evidence type="ECO:0000256" key="5">
    <source>
        <dbReference type="ARBA" id="ARBA00023014"/>
    </source>
</evidence>
<protein>
    <recommendedName>
        <fullName evidence="6">Cysteine-rich domain-containing protein</fullName>
    </recommendedName>
</protein>
<keyword evidence="4" id="KW-0408">Iron</keyword>
<dbReference type="AlphaFoldDB" id="A0A382PDP2"/>
<dbReference type="GO" id="GO:0016491">
    <property type="term" value="F:oxidoreductase activity"/>
    <property type="evidence" value="ECO:0007669"/>
    <property type="project" value="UniProtKB-ARBA"/>
</dbReference>
<feature type="non-terminal residue" evidence="7">
    <location>
        <position position="1"/>
    </location>
</feature>
<evidence type="ECO:0000256" key="4">
    <source>
        <dbReference type="ARBA" id="ARBA00023004"/>
    </source>
</evidence>